<name>A0ABR0ZN33_HUSHU</name>
<evidence type="ECO:0000313" key="3">
    <source>
        <dbReference type="Proteomes" id="UP001369086"/>
    </source>
</evidence>
<accession>A0ABR0ZN33</accession>
<evidence type="ECO:0000313" key="2">
    <source>
        <dbReference type="EMBL" id="KAK6485815.1"/>
    </source>
</evidence>
<comment type="caution">
    <text evidence="2">The sequence shown here is derived from an EMBL/GenBank/DDBJ whole genome shotgun (WGS) entry which is preliminary data.</text>
</comment>
<reference evidence="2 3" key="1">
    <citation type="submission" date="2021-05" db="EMBL/GenBank/DDBJ databases">
        <authorList>
            <person name="Zahm M."/>
            <person name="Klopp C."/>
            <person name="Cabau C."/>
            <person name="Kuhl H."/>
            <person name="Suciu R."/>
            <person name="Ciorpac M."/>
            <person name="Holostenco D."/>
            <person name="Gessner J."/>
            <person name="Wuertz S."/>
            <person name="Hohne C."/>
            <person name="Stock M."/>
            <person name="Gislard M."/>
            <person name="Lluch J."/>
            <person name="Milhes M."/>
            <person name="Lampietro C."/>
            <person name="Lopez Roques C."/>
            <person name="Donnadieu C."/>
            <person name="Du K."/>
            <person name="Schartl M."/>
            <person name="Guiguen Y."/>
        </authorList>
    </citation>
    <scope>NUCLEOTIDE SEQUENCE [LARGE SCALE GENOMIC DNA]</scope>
    <source>
        <strain evidence="2">Hh-F2</strain>
        <tissue evidence="2">Blood</tissue>
    </source>
</reference>
<dbReference type="PANTHER" id="PTHR34415:SF1">
    <property type="entry name" value="INTEGRASE CATALYTIC DOMAIN-CONTAINING PROTEIN"/>
    <property type="match status" value="1"/>
</dbReference>
<keyword evidence="3" id="KW-1185">Reference proteome</keyword>
<protein>
    <submittedName>
        <fullName evidence="2">Uncharacterized protein</fullName>
    </submittedName>
</protein>
<feature type="region of interest" description="Disordered" evidence="1">
    <location>
        <begin position="45"/>
        <end position="73"/>
    </location>
</feature>
<dbReference type="Proteomes" id="UP001369086">
    <property type="component" value="Unassembled WGS sequence"/>
</dbReference>
<feature type="compositionally biased region" description="Acidic residues" evidence="1">
    <location>
        <begin position="50"/>
        <end position="59"/>
    </location>
</feature>
<evidence type="ECO:0000256" key="1">
    <source>
        <dbReference type="SAM" id="MobiDB-lite"/>
    </source>
</evidence>
<proteinExistence type="predicted"/>
<dbReference type="PANTHER" id="PTHR34415">
    <property type="entry name" value="INTEGRASE CATALYTIC DOMAIN-CONTAINING PROTEIN"/>
    <property type="match status" value="1"/>
</dbReference>
<dbReference type="EMBL" id="JAHFZB010000009">
    <property type="protein sequence ID" value="KAK6485815.1"/>
    <property type="molecule type" value="Genomic_DNA"/>
</dbReference>
<sequence>MSLSKEQDVANSLNILRSSHMESAATDRQWMQLVSEYFCDGACSSKSDSESGDVDDPDNVDSISEDDRFSADSDDDKAVIDEVAVVMENHVADIVIDNNTRTELQKIHNYSCVNKSSKYSCKLNDGKPCVKVFSDEYILDLRTSMGSLPDYEKDLILLGKISATISNDKLTTHSKRKEQMPRKHQRTTYYIQGHRVCREAFKFLHCISQDKLTALLKHYKQFGLVPRYKKSGGRQATDVRLLTHADITEVVAFIVNFAEDHAMVLPGRVPGFKQFDIKLLPSNHTKASIWRKYNTAMEAAGKRAVKIDSFRRLWRTLVPYIRNTRPMTDLCWTCQKNNSAIYRSVNISDEKKSERLQNQQAHLNKVTLERSLYQEMVRAAKVVIKNQW</sequence>
<gene>
    <name evidence="2" type="ORF">HHUSO_G11709</name>
</gene>
<organism evidence="2 3">
    <name type="scientific">Huso huso</name>
    <name type="common">Beluga</name>
    <name type="synonym">Acipenser huso</name>
    <dbReference type="NCBI Taxonomy" id="61971"/>
    <lineage>
        <taxon>Eukaryota</taxon>
        <taxon>Metazoa</taxon>
        <taxon>Chordata</taxon>
        <taxon>Craniata</taxon>
        <taxon>Vertebrata</taxon>
        <taxon>Euteleostomi</taxon>
        <taxon>Actinopterygii</taxon>
        <taxon>Chondrostei</taxon>
        <taxon>Acipenseriformes</taxon>
        <taxon>Acipenseridae</taxon>
        <taxon>Huso</taxon>
    </lineage>
</organism>